<comment type="similarity">
    <text evidence="1">Belongs to the ATP-dependent AMP-binding enzyme family.</text>
</comment>
<proteinExistence type="inferred from homology"/>
<dbReference type="PROSITE" id="PS00455">
    <property type="entry name" value="AMP_BINDING"/>
    <property type="match status" value="1"/>
</dbReference>
<evidence type="ECO:0000259" key="4">
    <source>
        <dbReference type="Pfam" id="PF13193"/>
    </source>
</evidence>
<dbReference type="InterPro" id="IPR045851">
    <property type="entry name" value="AMP-bd_C_sf"/>
</dbReference>
<comment type="caution">
    <text evidence="5">The sequence shown here is derived from an EMBL/GenBank/DDBJ whole genome shotgun (WGS) entry which is preliminary data.</text>
</comment>
<dbReference type="Gene3D" id="3.30.300.30">
    <property type="match status" value="1"/>
</dbReference>
<dbReference type="InterPro" id="IPR042099">
    <property type="entry name" value="ANL_N_sf"/>
</dbReference>
<dbReference type="EMBL" id="BMLQ01000003">
    <property type="protein sequence ID" value="GGO43550.1"/>
    <property type="molecule type" value="Genomic_DNA"/>
</dbReference>
<dbReference type="Pfam" id="PF00501">
    <property type="entry name" value="AMP-binding"/>
    <property type="match status" value="1"/>
</dbReference>
<dbReference type="Gene3D" id="3.40.50.12780">
    <property type="entry name" value="N-terminal domain of ligase-like"/>
    <property type="match status" value="1"/>
</dbReference>
<evidence type="ECO:0000256" key="1">
    <source>
        <dbReference type="ARBA" id="ARBA00006432"/>
    </source>
</evidence>
<organism evidence="5 6">
    <name type="scientific">Citricoccus zhacaiensis</name>
    <dbReference type="NCBI Taxonomy" id="489142"/>
    <lineage>
        <taxon>Bacteria</taxon>
        <taxon>Bacillati</taxon>
        <taxon>Actinomycetota</taxon>
        <taxon>Actinomycetes</taxon>
        <taxon>Micrococcales</taxon>
        <taxon>Micrococcaceae</taxon>
        <taxon>Citricoccus</taxon>
    </lineage>
</organism>
<dbReference type="InterPro" id="IPR020845">
    <property type="entry name" value="AMP-binding_CS"/>
</dbReference>
<gene>
    <name evidence="5" type="ORF">GCM10010977_11950</name>
</gene>
<dbReference type="InterPro" id="IPR000873">
    <property type="entry name" value="AMP-dep_synth/lig_dom"/>
</dbReference>
<dbReference type="Proteomes" id="UP000642509">
    <property type="component" value="Unassembled WGS sequence"/>
</dbReference>
<dbReference type="SUPFAM" id="SSF56801">
    <property type="entry name" value="Acetyl-CoA synthetase-like"/>
    <property type="match status" value="1"/>
</dbReference>
<dbReference type="Pfam" id="PF13193">
    <property type="entry name" value="AMP-binding_C"/>
    <property type="match status" value="1"/>
</dbReference>
<sequence length="556" mass="60357">MSAVAYVPTLEERYTPDRIRAFYESGVWFEDSFYGQASAQAERQPDKVAFFDSTSSLTFAQFREQILRLAVGFKRLGVQRGDRVLAQVPNITEFPVIAGAVSRIGAVIVPVMPIYRAHDLEHVLENSGATVACFAQSFGGFSYEDMFTQLQAAAPELRQLVVLRSEGTPAEGTVTYESLLVDGDLEALEAEAGPDSSPDDPFEIVYTSGTTSRPKGCFHTLNTVRSSAVQIVRSLDYSAEDVQFGPSPITHSTGLVTSVLIPLYLGASSHFMEKWEPSDGVRRVREHRLTAAVTATPFLQMLMKAFDPERDDASSLRIWVCAGAPIPGSVVSAATAMFPNCRILSLYGRSENLLTTLCSVDDAPERSSTSDGRAADPSVVQVVGADGAELPRGEVGDVAYKGPSHMLGYWNNREATEELFTPDGYSRSGDLGFMDEDGFVRITGRSKDIIIRGGMNISAREVEDELLQNPQIANVAVVAMPDERLGEKCCAFVVPADDGGAPDLETIVAFLKDRGIANQKLPERLEIVEELPTTATGKIQKHLLRAQIAEKVSAGV</sequence>
<dbReference type="PANTHER" id="PTHR43201:SF5">
    <property type="entry name" value="MEDIUM-CHAIN ACYL-COA LIGASE ACSF2, MITOCHONDRIAL"/>
    <property type="match status" value="1"/>
</dbReference>
<keyword evidence="6" id="KW-1185">Reference proteome</keyword>
<accession>A0ABQ2LUJ4</accession>
<keyword evidence="2 5" id="KW-0436">Ligase</keyword>
<feature type="domain" description="AMP-binding enzyme C-terminal" evidence="4">
    <location>
        <begin position="461"/>
        <end position="538"/>
    </location>
</feature>
<feature type="domain" description="AMP-dependent synthetase/ligase" evidence="3">
    <location>
        <begin position="39"/>
        <end position="410"/>
    </location>
</feature>
<dbReference type="InterPro" id="IPR025110">
    <property type="entry name" value="AMP-bd_C"/>
</dbReference>
<evidence type="ECO:0000256" key="2">
    <source>
        <dbReference type="ARBA" id="ARBA00022598"/>
    </source>
</evidence>
<evidence type="ECO:0000313" key="5">
    <source>
        <dbReference type="EMBL" id="GGO43550.1"/>
    </source>
</evidence>
<dbReference type="RefSeq" id="WP_188805219.1">
    <property type="nucleotide sequence ID" value="NZ_BAAAOU010000004.1"/>
</dbReference>
<name>A0ABQ2LUJ4_9MICC</name>
<dbReference type="GO" id="GO:0016874">
    <property type="term" value="F:ligase activity"/>
    <property type="evidence" value="ECO:0007669"/>
    <property type="project" value="UniProtKB-KW"/>
</dbReference>
<protein>
    <submittedName>
        <fullName evidence="5">Cyclohexanecarboxylate-CoA ligase</fullName>
    </submittedName>
</protein>
<dbReference type="PANTHER" id="PTHR43201">
    <property type="entry name" value="ACYL-COA SYNTHETASE"/>
    <property type="match status" value="1"/>
</dbReference>
<reference evidence="6" key="1">
    <citation type="journal article" date="2019" name="Int. J. Syst. Evol. Microbiol.">
        <title>The Global Catalogue of Microorganisms (GCM) 10K type strain sequencing project: providing services to taxonomists for standard genome sequencing and annotation.</title>
        <authorList>
            <consortium name="The Broad Institute Genomics Platform"/>
            <consortium name="The Broad Institute Genome Sequencing Center for Infectious Disease"/>
            <person name="Wu L."/>
            <person name="Ma J."/>
        </authorList>
    </citation>
    <scope>NUCLEOTIDE SEQUENCE [LARGE SCALE GENOMIC DNA]</scope>
    <source>
        <strain evidence="6">CGMCC 1.7064</strain>
    </source>
</reference>
<evidence type="ECO:0000259" key="3">
    <source>
        <dbReference type="Pfam" id="PF00501"/>
    </source>
</evidence>
<evidence type="ECO:0000313" key="6">
    <source>
        <dbReference type="Proteomes" id="UP000642509"/>
    </source>
</evidence>